<evidence type="ECO:0000313" key="2">
    <source>
        <dbReference type="EMBL" id="CAD8572055.1"/>
    </source>
</evidence>
<feature type="compositionally biased region" description="Low complexity" evidence="1">
    <location>
        <begin position="193"/>
        <end position="203"/>
    </location>
</feature>
<gene>
    <name evidence="2" type="ORF">CROE0942_LOCUS16435</name>
</gene>
<feature type="region of interest" description="Disordered" evidence="1">
    <location>
        <begin position="1"/>
        <end position="38"/>
    </location>
</feature>
<evidence type="ECO:0000256" key="1">
    <source>
        <dbReference type="SAM" id="MobiDB-lite"/>
    </source>
</evidence>
<feature type="region of interest" description="Disordered" evidence="1">
    <location>
        <begin position="126"/>
        <end position="258"/>
    </location>
</feature>
<feature type="compositionally biased region" description="Basic and acidic residues" evidence="1">
    <location>
        <begin position="11"/>
        <end position="38"/>
    </location>
</feature>
<dbReference type="AlphaFoldDB" id="A0A7S0K8Z8"/>
<organism evidence="2">
    <name type="scientific">Cafeteria roenbergensis</name>
    <name type="common">Marine flagellate</name>
    <dbReference type="NCBI Taxonomy" id="33653"/>
    <lineage>
        <taxon>Eukaryota</taxon>
        <taxon>Sar</taxon>
        <taxon>Stramenopiles</taxon>
        <taxon>Bigyra</taxon>
        <taxon>Opalozoa</taxon>
        <taxon>Bicosoecida</taxon>
        <taxon>Cafeteriaceae</taxon>
        <taxon>Cafeteria</taxon>
    </lineage>
</organism>
<feature type="compositionally biased region" description="Pro residues" evidence="1">
    <location>
        <begin position="128"/>
        <end position="149"/>
    </location>
</feature>
<name>A0A7S0K8Z8_CAFRO</name>
<feature type="compositionally biased region" description="Low complexity" evidence="1">
    <location>
        <begin position="231"/>
        <end position="258"/>
    </location>
</feature>
<reference evidence="2" key="1">
    <citation type="submission" date="2021-01" db="EMBL/GenBank/DDBJ databases">
        <authorList>
            <person name="Corre E."/>
            <person name="Pelletier E."/>
            <person name="Niang G."/>
            <person name="Scheremetjew M."/>
            <person name="Finn R."/>
            <person name="Kale V."/>
            <person name="Holt S."/>
            <person name="Cochrane G."/>
            <person name="Meng A."/>
            <person name="Brown T."/>
            <person name="Cohen L."/>
        </authorList>
    </citation>
    <scope>NUCLEOTIDE SEQUENCE</scope>
    <source>
        <strain evidence="2">E4-10</strain>
    </source>
</reference>
<accession>A0A7S0K8Z8</accession>
<proteinExistence type="predicted"/>
<sequence>MACLGGGRQPNPDERRRRASIREAASEHRRSARDAKAQERLSQACFAARLLGEQQQARSCKADAMLARARASARHVGDAHAAAQQLVARNGEAAARALAARRDAARTRRARLAMLRGTCEAPRRPCVSAPPLPRPGPRLPIPTAWPPLPADTKSPQGCPPQGGLPSWSPELVGRAQGRRKLRVVRSEQPGPPARSACASAAAADQLPGRAGVPSGSAPWAPPPGSGGREGSAGLATGAGAPPACASATCAEAGPRAARAAARRTSRLAEATAAARGLDRLARMERGAASLLRRRA</sequence>
<dbReference type="EMBL" id="HBET01024301">
    <property type="protein sequence ID" value="CAD8572055.1"/>
    <property type="molecule type" value="Transcribed_RNA"/>
</dbReference>
<protein>
    <submittedName>
        <fullName evidence="2">Uncharacterized protein</fullName>
    </submittedName>
</protein>